<keyword evidence="10" id="KW-0807">Transducer</keyword>
<evidence type="ECO:0000313" key="14">
    <source>
        <dbReference type="Proteomes" id="UP000749559"/>
    </source>
</evidence>
<keyword evidence="8 11" id="KW-0472">Membrane</keyword>
<evidence type="ECO:0000256" key="1">
    <source>
        <dbReference type="ARBA" id="ARBA00004651"/>
    </source>
</evidence>
<evidence type="ECO:0000256" key="10">
    <source>
        <dbReference type="ARBA" id="ARBA00023224"/>
    </source>
</evidence>
<dbReference type="PANTHER" id="PTHR24372:SF77">
    <property type="entry name" value="G-PROTEIN COUPLED RECEPTORS FAMILY 1 PROFILE DOMAIN-CONTAINING PROTEIN"/>
    <property type="match status" value="1"/>
</dbReference>
<keyword evidence="2" id="KW-1003">Cell membrane</keyword>
<name>A0A8S4MY08_OWEFU</name>
<dbReference type="SUPFAM" id="SSF52058">
    <property type="entry name" value="L domain-like"/>
    <property type="match status" value="1"/>
</dbReference>
<dbReference type="PANTHER" id="PTHR24372">
    <property type="entry name" value="GLYCOPROTEIN HORMONE RECEPTOR"/>
    <property type="match status" value="1"/>
</dbReference>
<dbReference type="GO" id="GO:0008528">
    <property type="term" value="F:G protein-coupled peptide receptor activity"/>
    <property type="evidence" value="ECO:0007669"/>
    <property type="project" value="TreeGrafter"/>
</dbReference>
<evidence type="ECO:0000256" key="7">
    <source>
        <dbReference type="ARBA" id="ARBA00023040"/>
    </source>
</evidence>
<dbReference type="EMBL" id="CAIIXF020000001">
    <property type="protein sequence ID" value="CAH1773079.1"/>
    <property type="molecule type" value="Genomic_DNA"/>
</dbReference>
<accession>A0A8S4MY08</accession>
<sequence length="461" mass="51349">MLCPAACFCPIEGTEVITNCSNKGLATVPTMIDTNTTILDLSGNNLETLGTSLDDITSLVSLDVRRNPLLNNLPNIYHLNNLNAIYTDYGASCCILEMTIKALKGINGQQWAKEICKATDPYSKGECREHLLDVGTIGLYGLVIIISIILNTWVAFVIYGIRERRADPATFILGQFPFSNLLMTIYATTMFIHSIMYYGNYHHHIDHWLNNSLCTFIGYLFITSNLMSTFVYFLIILDMFLKIAFPLYEHRHLTGKNLYIAVGMSWVLALGIASMPLMGLAEYNAISMCIPIYAGRQLGIKDNDYVAFHVAVICTAFVLIVLLLVLMLRSVKRSQTSQTISSENQKLSRNVTYLITGYIILWCTIITCMIMSVIGGGTGYTGRVAFSRVCVFDTFTNVFLYIATKKQFKVDSKKLCNQLSQICGYRSRKVAPGHNMTIITITASTPQHHNPTAGTNKNANS</sequence>
<dbReference type="GO" id="GO:0005886">
    <property type="term" value="C:plasma membrane"/>
    <property type="evidence" value="ECO:0007669"/>
    <property type="project" value="UniProtKB-SubCell"/>
</dbReference>
<dbReference type="GO" id="GO:0007189">
    <property type="term" value="P:adenylate cyclase-activating G protein-coupled receptor signaling pathway"/>
    <property type="evidence" value="ECO:0007669"/>
    <property type="project" value="TreeGrafter"/>
</dbReference>
<keyword evidence="6 11" id="KW-1133">Transmembrane helix</keyword>
<dbReference type="Gene3D" id="1.20.1070.10">
    <property type="entry name" value="Rhodopsin 7-helix transmembrane proteins"/>
    <property type="match status" value="1"/>
</dbReference>
<comment type="caution">
    <text evidence="13">The sequence shown here is derived from an EMBL/GenBank/DDBJ whole genome shotgun (WGS) entry which is preliminary data.</text>
</comment>
<dbReference type="PROSITE" id="PS50262">
    <property type="entry name" value="G_PROTEIN_RECEP_F1_2"/>
    <property type="match status" value="1"/>
</dbReference>
<dbReference type="AlphaFoldDB" id="A0A8S4MY08"/>
<evidence type="ECO:0000256" key="11">
    <source>
        <dbReference type="SAM" id="Phobius"/>
    </source>
</evidence>
<dbReference type="Proteomes" id="UP000749559">
    <property type="component" value="Unassembled WGS sequence"/>
</dbReference>
<feature type="transmembrane region" description="Helical" evidence="11">
    <location>
        <begin position="351"/>
        <end position="374"/>
    </location>
</feature>
<protein>
    <recommendedName>
        <fullName evidence="12">G-protein coupled receptors family 1 profile domain-containing protein</fullName>
    </recommendedName>
</protein>
<evidence type="ECO:0000256" key="3">
    <source>
        <dbReference type="ARBA" id="ARBA00022614"/>
    </source>
</evidence>
<feature type="transmembrane region" description="Helical" evidence="11">
    <location>
        <begin position="258"/>
        <end position="278"/>
    </location>
</feature>
<evidence type="ECO:0000259" key="12">
    <source>
        <dbReference type="PROSITE" id="PS50262"/>
    </source>
</evidence>
<reference evidence="13" key="1">
    <citation type="submission" date="2022-03" db="EMBL/GenBank/DDBJ databases">
        <authorList>
            <person name="Martin C."/>
        </authorList>
    </citation>
    <scope>NUCLEOTIDE SEQUENCE</scope>
</reference>
<feature type="transmembrane region" description="Helical" evidence="11">
    <location>
        <begin position="137"/>
        <end position="159"/>
    </location>
</feature>
<keyword evidence="3" id="KW-0433">Leucine-rich repeat</keyword>
<dbReference type="OrthoDB" id="676979at2759"/>
<comment type="subcellular location">
    <subcellularLocation>
        <location evidence="1">Cell membrane</location>
        <topology evidence="1">Multi-pass membrane protein</topology>
    </subcellularLocation>
</comment>
<evidence type="ECO:0000256" key="5">
    <source>
        <dbReference type="ARBA" id="ARBA00022737"/>
    </source>
</evidence>
<evidence type="ECO:0000256" key="6">
    <source>
        <dbReference type="ARBA" id="ARBA00022989"/>
    </source>
</evidence>
<dbReference type="Pfam" id="PF00001">
    <property type="entry name" value="7tm_1"/>
    <property type="match status" value="1"/>
</dbReference>
<feature type="transmembrane region" description="Helical" evidence="11">
    <location>
        <begin position="216"/>
        <end position="237"/>
    </location>
</feature>
<feature type="transmembrane region" description="Helical" evidence="11">
    <location>
        <begin position="386"/>
        <end position="404"/>
    </location>
</feature>
<keyword evidence="4 11" id="KW-0812">Transmembrane</keyword>
<evidence type="ECO:0000256" key="2">
    <source>
        <dbReference type="ARBA" id="ARBA00022475"/>
    </source>
</evidence>
<keyword evidence="5" id="KW-0677">Repeat</keyword>
<evidence type="ECO:0000313" key="13">
    <source>
        <dbReference type="EMBL" id="CAH1773079.1"/>
    </source>
</evidence>
<evidence type="ECO:0000256" key="4">
    <source>
        <dbReference type="ARBA" id="ARBA00022692"/>
    </source>
</evidence>
<dbReference type="Gene3D" id="3.80.10.10">
    <property type="entry name" value="Ribonuclease Inhibitor"/>
    <property type="match status" value="1"/>
</dbReference>
<feature type="transmembrane region" description="Helical" evidence="11">
    <location>
        <begin position="306"/>
        <end position="331"/>
    </location>
</feature>
<proteinExistence type="predicted"/>
<evidence type="ECO:0000256" key="8">
    <source>
        <dbReference type="ARBA" id="ARBA00023136"/>
    </source>
</evidence>
<feature type="transmembrane region" description="Helical" evidence="11">
    <location>
        <begin position="171"/>
        <end position="196"/>
    </location>
</feature>
<dbReference type="InterPro" id="IPR032675">
    <property type="entry name" value="LRR_dom_sf"/>
</dbReference>
<dbReference type="GO" id="GO:0009755">
    <property type="term" value="P:hormone-mediated signaling pathway"/>
    <property type="evidence" value="ECO:0007669"/>
    <property type="project" value="TreeGrafter"/>
</dbReference>
<gene>
    <name evidence="13" type="ORF">OFUS_LOCUS726</name>
</gene>
<dbReference type="SUPFAM" id="SSF81321">
    <property type="entry name" value="Family A G protein-coupled receptor-like"/>
    <property type="match status" value="1"/>
</dbReference>
<keyword evidence="7" id="KW-0297">G-protein coupled receptor</keyword>
<keyword evidence="9" id="KW-0675">Receptor</keyword>
<organism evidence="13 14">
    <name type="scientific">Owenia fusiformis</name>
    <name type="common">Polychaete worm</name>
    <dbReference type="NCBI Taxonomy" id="6347"/>
    <lineage>
        <taxon>Eukaryota</taxon>
        <taxon>Metazoa</taxon>
        <taxon>Spiralia</taxon>
        <taxon>Lophotrochozoa</taxon>
        <taxon>Annelida</taxon>
        <taxon>Polychaeta</taxon>
        <taxon>Sedentaria</taxon>
        <taxon>Canalipalpata</taxon>
        <taxon>Sabellida</taxon>
        <taxon>Oweniida</taxon>
        <taxon>Oweniidae</taxon>
        <taxon>Owenia</taxon>
    </lineage>
</organism>
<feature type="domain" description="G-protein coupled receptors family 1 profile" evidence="12">
    <location>
        <begin position="150"/>
        <end position="401"/>
    </location>
</feature>
<dbReference type="InterPro" id="IPR017452">
    <property type="entry name" value="GPCR_Rhodpsn_7TM"/>
</dbReference>
<keyword evidence="14" id="KW-1185">Reference proteome</keyword>
<dbReference type="InterPro" id="IPR000276">
    <property type="entry name" value="GPCR_Rhodpsn"/>
</dbReference>
<evidence type="ECO:0000256" key="9">
    <source>
        <dbReference type="ARBA" id="ARBA00023170"/>
    </source>
</evidence>